<dbReference type="Gene3D" id="2.90.10.10">
    <property type="entry name" value="Bulb-type lectin domain"/>
    <property type="match status" value="1"/>
</dbReference>
<evidence type="ECO:0000256" key="8">
    <source>
        <dbReference type="ARBA" id="ARBA00022989"/>
    </source>
</evidence>
<evidence type="ECO:0000256" key="2">
    <source>
        <dbReference type="ARBA" id="ARBA00005766"/>
    </source>
</evidence>
<keyword evidence="11" id="KW-0407">Ion channel</keyword>
<evidence type="ECO:0008006" key="16">
    <source>
        <dbReference type="Google" id="ProtNLM"/>
    </source>
</evidence>
<keyword evidence="5 13" id="KW-0812">Transmembrane</keyword>
<comment type="similarity">
    <text evidence="2">Belongs to the TMEM38 family.</text>
</comment>
<dbReference type="GO" id="GO:0016020">
    <property type="term" value="C:membrane"/>
    <property type="evidence" value="ECO:0007669"/>
    <property type="project" value="InterPro"/>
</dbReference>
<feature type="region of interest" description="Disordered" evidence="12">
    <location>
        <begin position="363"/>
        <end position="382"/>
    </location>
</feature>
<keyword evidence="15" id="KW-1185">Reference proteome</keyword>
<reference evidence="14 15" key="1">
    <citation type="submission" date="2019-01" db="EMBL/GenBank/DDBJ databases">
        <title>Nuclear Genome Assembly of the Microalgal Biofuel strain Nannochloropsis salina CCMP1776.</title>
        <authorList>
            <person name="Hovde B."/>
        </authorList>
    </citation>
    <scope>NUCLEOTIDE SEQUENCE [LARGE SCALE GENOMIC DNA]</scope>
    <source>
        <strain evidence="14 15">CCMP1776</strain>
    </source>
</reference>
<evidence type="ECO:0000256" key="5">
    <source>
        <dbReference type="ARBA" id="ARBA00022692"/>
    </source>
</evidence>
<keyword evidence="9" id="KW-0406">Ion transport</keyword>
<accession>A0A4D9CX56</accession>
<gene>
    <name evidence="14" type="ORF">NSK_005940</name>
</gene>
<feature type="transmembrane region" description="Helical" evidence="13">
    <location>
        <begin position="57"/>
        <end position="75"/>
    </location>
</feature>
<evidence type="ECO:0000256" key="3">
    <source>
        <dbReference type="ARBA" id="ARBA00022448"/>
    </source>
</evidence>
<dbReference type="Proteomes" id="UP000355283">
    <property type="component" value="Unassembled WGS sequence"/>
</dbReference>
<dbReference type="SUPFAM" id="SSF51110">
    <property type="entry name" value="alpha-D-mannose-specific plant lectins"/>
    <property type="match status" value="1"/>
</dbReference>
<organism evidence="14 15">
    <name type="scientific">Nannochloropsis salina CCMP1776</name>
    <dbReference type="NCBI Taxonomy" id="1027361"/>
    <lineage>
        <taxon>Eukaryota</taxon>
        <taxon>Sar</taxon>
        <taxon>Stramenopiles</taxon>
        <taxon>Ochrophyta</taxon>
        <taxon>Eustigmatophyceae</taxon>
        <taxon>Eustigmatales</taxon>
        <taxon>Monodopsidaceae</taxon>
        <taxon>Microchloropsis</taxon>
        <taxon>Microchloropsis salina</taxon>
    </lineage>
</organism>
<dbReference type="PANTHER" id="PTHR12454">
    <property type="entry name" value="TRIMERIC INTRACELLULAR CATION CHANNEL"/>
    <property type="match status" value="1"/>
</dbReference>
<dbReference type="EMBL" id="SDOX01000095">
    <property type="protein sequence ID" value="TFJ82747.1"/>
    <property type="molecule type" value="Genomic_DNA"/>
</dbReference>
<keyword evidence="7" id="KW-0630">Potassium</keyword>
<keyword evidence="10 13" id="KW-0472">Membrane</keyword>
<proteinExistence type="inferred from homology"/>
<dbReference type="PANTHER" id="PTHR12454:SF11">
    <property type="entry name" value="GH25683P"/>
    <property type="match status" value="1"/>
</dbReference>
<evidence type="ECO:0000256" key="9">
    <source>
        <dbReference type="ARBA" id="ARBA00023065"/>
    </source>
</evidence>
<dbReference type="Pfam" id="PF05197">
    <property type="entry name" value="TRIC"/>
    <property type="match status" value="1"/>
</dbReference>
<protein>
    <recommendedName>
        <fullName evidence="16">Bulb-type lectin domain-containing protein</fullName>
    </recommendedName>
</protein>
<name>A0A4D9CX56_9STRA</name>
<evidence type="ECO:0000256" key="6">
    <source>
        <dbReference type="ARBA" id="ARBA00022826"/>
    </source>
</evidence>
<keyword evidence="3" id="KW-0813">Transport</keyword>
<evidence type="ECO:0000256" key="11">
    <source>
        <dbReference type="ARBA" id="ARBA00023303"/>
    </source>
</evidence>
<evidence type="ECO:0000256" key="4">
    <source>
        <dbReference type="ARBA" id="ARBA00022538"/>
    </source>
</evidence>
<evidence type="ECO:0000256" key="1">
    <source>
        <dbReference type="ARBA" id="ARBA00004127"/>
    </source>
</evidence>
<keyword evidence="4" id="KW-0633">Potassium transport</keyword>
<feature type="transmembrane region" description="Helical" evidence="13">
    <location>
        <begin position="81"/>
        <end position="100"/>
    </location>
</feature>
<evidence type="ECO:0000313" key="14">
    <source>
        <dbReference type="EMBL" id="TFJ82747.1"/>
    </source>
</evidence>
<feature type="transmembrane region" description="Helical" evidence="13">
    <location>
        <begin position="26"/>
        <end position="45"/>
    </location>
</feature>
<keyword evidence="8 13" id="KW-1133">Transmembrane helix</keyword>
<evidence type="ECO:0000313" key="15">
    <source>
        <dbReference type="Proteomes" id="UP000355283"/>
    </source>
</evidence>
<evidence type="ECO:0000256" key="7">
    <source>
        <dbReference type="ARBA" id="ARBA00022958"/>
    </source>
</evidence>
<feature type="compositionally biased region" description="Polar residues" evidence="12">
    <location>
        <begin position="369"/>
        <end position="379"/>
    </location>
</feature>
<comment type="subcellular location">
    <subcellularLocation>
        <location evidence="1">Endomembrane system</location>
        <topology evidence="1">Multi-pass membrane protein</topology>
    </subcellularLocation>
</comment>
<dbReference type="GO" id="GO:0012505">
    <property type="term" value="C:endomembrane system"/>
    <property type="evidence" value="ECO:0007669"/>
    <property type="project" value="UniProtKB-SubCell"/>
</dbReference>
<keyword evidence="6" id="KW-0631">Potassium channel</keyword>
<dbReference type="InterPro" id="IPR036426">
    <property type="entry name" value="Bulb-type_lectin_dom_sf"/>
</dbReference>
<comment type="caution">
    <text evidence="14">The sequence shown here is derived from an EMBL/GenBank/DDBJ whole genome shotgun (WGS) entry which is preliminary data.</text>
</comment>
<dbReference type="AlphaFoldDB" id="A0A4D9CX56"/>
<dbReference type="GO" id="GO:0042802">
    <property type="term" value="F:identical protein binding"/>
    <property type="evidence" value="ECO:0007669"/>
    <property type="project" value="InterPro"/>
</dbReference>
<sequence>MGKMIPASDLVTTLFEVARKFLLMQYPYEFEVCLFAFCLGASMRVRPSAQYSWLHHLVLVFLTGFAGGTIIPMFFGRTPVLFVNDLLVPLVCLSWYLVHYTRVGGLLQTSPCKFLLVALFEIYRAASILKTVGQAATDIAPGPYYPIAVVGPVLVGTLSGSMGAFMPPDRGISFLATGVPLNLQTTLLACLFYHLAAHDPALPGAYLRGLPALRLSDPENLKALTVFFFVAMAFLSLVKGPDYNPFTPVHTLLYQVLGIPYSPATLERLKSTRRASTAGDHGPKPAVKASGRLLGASKVLVPLLAVLAYQLQGKLAPRTTLPVGGRLNPGEYIAACGPLQSFTGHCKQHFLTLDAEGRLSLYRGASPKDTGSQRLWQSKATRRSGKLNEAGLFAELKEGGVLVLKHTAGGDATYWTSSSRKTEGEKKGQEAGRLHLRVLERGAFGIFEGSTPLWTSDGILRKDTA</sequence>
<dbReference type="GO" id="GO:0005267">
    <property type="term" value="F:potassium channel activity"/>
    <property type="evidence" value="ECO:0007669"/>
    <property type="project" value="UniProtKB-KW"/>
</dbReference>
<dbReference type="OrthoDB" id="186336at2759"/>
<evidence type="ECO:0000256" key="12">
    <source>
        <dbReference type="SAM" id="MobiDB-lite"/>
    </source>
</evidence>
<evidence type="ECO:0000256" key="10">
    <source>
        <dbReference type="ARBA" id="ARBA00023136"/>
    </source>
</evidence>
<evidence type="ECO:0000256" key="13">
    <source>
        <dbReference type="SAM" id="Phobius"/>
    </source>
</evidence>
<dbReference type="InterPro" id="IPR007866">
    <property type="entry name" value="TRIC_channel"/>
</dbReference>